<evidence type="ECO:0000313" key="2">
    <source>
        <dbReference type="Proteomes" id="UP000182412"/>
    </source>
</evidence>
<reference evidence="1 2" key="1">
    <citation type="submission" date="2016-10" db="EMBL/GenBank/DDBJ databases">
        <authorList>
            <person name="de Groot N.N."/>
        </authorList>
    </citation>
    <scope>NUCLEOTIDE SEQUENCE [LARGE SCALE GENOMIC DNA]</scope>
    <source>
        <strain evidence="1 2">S137</strain>
    </source>
</reference>
<proteinExistence type="predicted"/>
<dbReference type="RefSeq" id="WP_074571450.1">
    <property type="nucleotide sequence ID" value="NZ_FNJQ01000004.1"/>
</dbReference>
<organism evidence="1 2">
    <name type="scientific">Selenomonas ruminantium</name>
    <dbReference type="NCBI Taxonomy" id="971"/>
    <lineage>
        <taxon>Bacteria</taxon>
        <taxon>Bacillati</taxon>
        <taxon>Bacillota</taxon>
        <taxon>Negativicutes</taxon>
        <taxon>Selenomonadales</taxon>
        <taxon>Selenomonadaceae</taxon>
        <taxon>Selenomonas</taxon>
    </lineage>
</organism>
<dbReference type="EMBL" id="FNJQ01000004">
    <property type="protein sequence ID" value="SDO99640.1"/>
    <property type="molecule type" value="Genomic_DNA"/>
</dbReference>
<evidence type="ECO:0000313" key="1">
    <source>
        <dbReference type="EMBL" id="SDO99640.1"/>
    </source>
</evidence>
<dbReference type="AlphaFoldDB" id="A0A1H0P4N1"/>
<gene>
    <name evidence="1" type="ORF">SAMN05216366_10498</name>
</gene>
<name>A0A1H0P4N1_SELRU</name>
<dbReference type="Proteomes" id="UP000182412">
    <property type="component" value="Unassembled WGS sequence"/>
</dbReference>
<accession>A0A1H0P4N1</accession>
<protein>
    <submittedName>
        <fullName evidence="1">Uncharacterized protein</fullName>
    </submittedName>
</protein>
<sequence>MIDYDDESHSLPSVSLALRDSLSALALQILVARDDFKTLSNKQRMHELYLIIGELHEIYDSSHGAP</sequence>